<evidence type="ECO:0000313" key="10">
    <source>
        <dbReference type="EMBL" id="CAE7034290.1"/>
    </source>
</evidence>
<evidence type="ECO:0000313" key="11">
    <source>
        <dbReference type="Proteomes" id="UP000604046"/>
    </source>
</evidence>
<feature type="domain" description="Polycystin" evidence="9">
    <location>
        <begin position="916"/>
        <end position="998"/>
    </location>
</feature>
<proteinExistence type="inferred from homology"/>
<name>A0A812IIN0_9DINO</name>
<dbReference type="Pfam" id="PF08016">
    <property type="entry name" value="PKD_channel"/>
    <property type="match status" value="2"/>
</dbReference>
<keyword evidence="4 7" id="KW-1133">Transmembrane helix</keyword>
<accession>A0A812IIN0</accession>
<evidence type="ECO:0000256" key="6">
    <source>
        <dbReference type="SAM" id="MobiDB-lite"/>
    </source>
</evidence>
<evidence type="ECO:0000259" key="9">
    <source>
        <dbReference type="Pfam" id="PF20519"/>
    </source>
</evidence>
<organism evidence="10 11">
    <name type="scientific">Symbiodinium natans</name>
    <dbReference type="NCBI Taxonomy" id="878477"/>
    <lineage>
        <taxon>Eukaryota</taxon>
        <taxon>Sar</taxon>
        <taxon>Alveolata</taxon>
        <taxon>Dinophyceae</taxon>
        <taxon>Suessiales</taxon>
        <taxon>Symbiodiniaceae</taxon>
        <taxon>Symbiodinium</taxon>
    </lineage>
</organism>
<feature type="transmembrane region" description="Helical" evidence="7">
    <location>
        <begin position="1006"/>
        <end position="1026"/>
    </location>
</feature>
<dbReference type="OrthoDB" id="415110at2759"/>
<keyword evidence="3 7" id="KW-0812">Transmembrane</keyword>
<sequence length="1518" mass="171934">MDDKKKLSVFSMLIYVLLIASAMNFVWKSGVIESKYLVTRAVENWVSSHHFQLDLKRKYFSDIDSIEDVQEWLRYALPRIMAPATPRSNFPLYAVRFSLRNVQEINNTEPRFQTRAGVTWKDKVGLETSSSSVAALTEGYENDDTSSYGVYREFGFNSPFAVHLFQRDMSQETDLASIANFSLGLQWCSKEFSICSGELLGTQSITKSQSVADVVDDCNYRCEKMERNGKLCYCWTRTQSECKFYHVPVKQMVGTPPTTPCWNHSAGENVYPALEDGHLGRTAHFPLLKRFVHSSEIWRGAEDGLTGFAGSKGFVYSLSFIPQEQIDFLTALQLNVSNGTVRTTYSTQNLLFAQLNDWMLGGFLGPTAGYLVVDWMNWNANFEVVSWLVLKFKAEASGLVTGERNIYHLVVKEDDLESVRADEHSLLWPDFDLWHALYIILVRRLSLSSLSLQEGGCRYEMILTGTKYFTSGWALMSICGIGLHIATIALRYRHHQSLNFTLELAKTDPGKLYSPNIKMFEEEAVAWSEFIIVASIMMVFLHGCLVQYLSDLIPRVSVLVDTVSRSITPVFFLVIILGDVFFGFVIWSNLLFGKSVRDFSDIALCAISLTEMIFGRLSVVEELRDAFPLTGFLFYLTFMILFFFILQYLSRAVVFTSFDDASKQDKEQKELVLPDLAGGNDQLSKLWKRQLAWGKKLLGINRASIAGKDLQISYGPFVLALYVTFVNLVLWVPESNDVVESLTSALKEPTFRKLYPLSGEIERDMSFDRIESPEDVMLWMASGLPTTLYNSSTALPGENELETYAAATQYKQAVIRDWNILLGQTPVRLSLKYNKLLDAPLPSATSRLPVPQKFRDPNQDVTDKTAAQPDVGGAAISSHAAEFHWGSVKCAANSTEEVHDLRARAMLEKYCGNYTTSYGSQQVPNGFTCMLSVDSHATRDALRDMQLNAIVTNQTQQVAIDFVAYNGNVDIFFYVAIVFDFTLSGFIEKDILVETIKLPDIQSPLFALRLFLEIVVIIFTISRLALALREVYRATLAGIRKGKASKFGERLWVAIQVISFRVLGNPFVLLDFLSGITTIVTLVMWYSFVLLDLTQAFFFPETPVWTPAQCVSMGLCSDAAVIAKFSAASDQMRSFALVCAANTIFLFVCSQKYLEAYPYCRVISNTIIRGAADIFCFLVVMVVLLMGYVAMGHTIFGTIMQDFSTVQHSLITCFQMFLGTFRNFEVMRQANSFAYYFYWYTYMVLFRYVLVNMFFAIIAKHFEVEDRETEDKMRQEVEAQAASGEAKQGFFKQCVQVCKSGVASLIGRDKTDHYEVDDAESTAETGMELTEGFDDDSMSVPRSPRTPRSPMRGGIADLLSTESPPDSSFITEQTVQEEHWQYLPEKTKKWAIITAQDIYSFIEEKSKLREQGEKHNKEVYDIDRILEDTEGQIQEKGLELGKAAEKVKLELGQRELRSLKVIHQDQESLAWYIMKREVELKKLEENKLVKQDRYEKMVNAAQSLVSGQGEEEEEEGGY</sequence>
<feature type="transmembrane region" description="Helical" evidence="7">
    <location>
        <begin position="626"/>
        <end position="646"/>
    </location>
</feature>
<dbReference type="Pfam" id="PF20519">
    <property type="entry name" value="Polycystin_dom"/>
    <property type="match status" value="1"/>
</dbReference>
<feature type="transmembrane region" description="Helical" evidence="7">
    <location>
        <begin position="1135"/>
        <end position="1154"/>
    </location>
</feature>
<feature type="region of interest" description="Disordered" evidence="6">
    <location>
        <begin position="1316"/>
        <end position="1352"/>
    </location>
</feature>
<comment type="caution">
    <text evidence="10">The sequence shown here is derived from an EMBL/GenBank/DDBJ whole genome shotgun (WGS) entry which is preliminary data.</text>
</comment>
<dbReference type="Proteomes" id="UP000604046">
    <property type="component" value="Unassembled WGS sequence"/>
</dbReference>
<evidence type="ECO:0000256" key="1">
    <source>
        <dbReference type="ARBA" id="ARBA00004141"/>
    </source>
</evidence>
<feature type="transmembrane region" description="Helical" evidence="7">
    <location>
        <begin position="524"/>
        <end position="550"/>
    </location>
</feature>
<feature type="domain" description="Polycystin cation channel PKD1/PKD2" evidence="8">
    <location>
        <begin position="464"/>
        <end position="659"/>
    </location>
</feature>
<feature type="transmembrane region" description="Helical" evidence="7">
    <location>
        <begin position="1206"/>
        <end position="1224"/>
    </location>
</feature>
<feature type="transmembrane region" description="Helical" evidence="7">
    <location>
        <begin position="1236"/>
        <end position="1259"/>
    </location>
</feature>
<feature type="compositionally biased region" description="Low complexity" evidence="6">
    <location>
        <begin position="1338"/>
        <end position="1352"/>
    </location>
</feature>
<dbReference type="GO" id="GO:0050982">
    <property type="term" value="P:detection of mechanical stimulus"/>
    <property type="evidence" value="ECO:0007669"/>
    <property type="project" value="TreeGrafter"/>
</dbReference>
<feature type="compositionally biased region" description="Basic and acidic residues" evidence="6">
    <location>
        <begin position="853"/>
        <end position="863"/>
    </location>
</feature>
<feature type="transmembrane region" description="Helical" evidence="7">
    <location>
        <begin position="570"/>
        <end position="592"/>
    </location>
</feature>
<evidence type="ECO:0000259" key="8">
    <source>
        <dbReference type="Pfam" id="PF08016"/>
    </source>
</evidence>
<evidence type="ECO:0000256" key="5">
    <source>
        <dbReference type="ARBA" id="ARBA00023136"/>
    </source>
</evidence>
<feature type="transmembrane region" description="Helical" evidence="7">
    <location>
        <begin position="712"/>
        <end position="732"/>
    </location>
</feature>
<reference evidence="10" key="1">
    <citation type="submission" date="2021-02" db="EMBL/GenBank/DDBJ databases">
        <authorList>
            <person name="Dougan E. K."/>
            <person name="Rhodes N."/>
            <person name="Thang M."/>
            <person name="Chan C."/>
        </authorList>
    </citation>
    <scope>NUCLEOTIDE SEQUENCE</scope>
</reference>
<protein>
    <submittedName>
        <fullName evidence="10">Pkd2 protein</fullName>
    </submittedName>
</protein>
<dbReference type="InterPro" id="IPR013122">
    <property type="entry name" value="PKD1_2_channel"/>
</dbReference>
<comment type="subcellular location">
    <subcellularLocation>
        <location evidence="1">Membrane</location>
        <topology evidence="1">Multi-pass membrane protein</topology>
    </subcellularLocation>
</comment>
<dbReference type="Gene3D" id="1.10.287.70">
    <property type="match status" value="2"/>
</dbReference>
<dbReference type="GO" id="GO:0005262">
    <property type="term" value="F:calcium channel activity"/>
    <property type="evidence" value="ECO:0007669"/>
    <property type="project" value="TreeGrafter"/>
</dbReference>
<dbReference type="PANTHER" id="PTHR10877">
    <property type="entry name" value="POLYCYSTIN FAMILY MEMBER"/>
    <property type="match status" value="1"/>
</dbReference>
<evidence type="ECO:0000256" key="7">
    <source>
        <dbReference type="SAM" id="Phobius"/>
    </source>
</evidence>
<evidence type="ECO:0000256" key="2">
    <source>
        <dbReference type="ARBA" id="ARBA00007200"/>
    </source>
</evidence>
<feature type="transmembrane region" description="Helical" evidence="7">
    <location>
        <begin position="1067"/>
        <end position="1088"/>
    </location>
</feature>
<keyword evidence="11" id="KW-1185">Reference proteome</keyword>
<feature type="region of interest" description="Disordered" evidence="6">
    <location>
        <begin position="847"/>
        <end position="866"/>
    </location>
</feature>
<dbReference type="EMBL" id="CAJNDS010000251">
    <property type="protein sequence ID" value="CAE7034290.1"/>
    <property type="molecule type" value="Genomic_DNA"/>
</dbReference>
<feature type="domain" description="Polycystin cation channel PKD1/PKD2" evidence="8">
    <location>
        <begin position="1125"/>
        <end position="1263"/>
    </location>
</feature>
<evidence type="ECO:0000256" key="4">
    <source>
        <dbReference type="ARBA" id="ARBA00022989"/>
    </source>
</evidence>
<feature type="transmembrane region" description="Helical" evidence="7">
    <location>
        <begin position="7"/>
        <end position="27"/>
    </location>
</feature>
<comment type="similarity">
    <text evidence="2">Belongs to the polycystin family.</text>
</comment>
<dbReference type="GO" id="GO:0016020">
    <property type="term" value="C:membrane"/>
    <property type="evidence" value="ECO:0007669"/>
    <property type="project" value="UniProtKB-SubCell"/>
</dbReference>
<dbReference type="PANTHER" id="PTHR10877:SF183">
    <property type="entry name" value="AT14535P-RELATED"/>
    <property type="match status" value="1"/>
</dbReference>
<feature type="transmembrane region" description="Helical" evidence="7">
    <location>
        <begin position="1175"/>
        <end position="1200"/>
    </location>
</feature>
<evidence type="ECO:0000256" key="3">
    <source>
        <dbReference type="ARBA" id="ARBA00022692"/>
    </source>
</evidence>
<dbReference type="InterPro" id="IPR046791">
    <property type="entry name" value="Polycystin_dom"/>
</dbReference>
<feature type="transmembrane region" description="Helical" evidence="7">
    <location>
        <begin position="468"/>
        <end position="490"/>
    </location>
</feature>
<gene>
    <name evidence="10" type="primary">pkd2</name>
    <name evidence="10" type="ORF">SNAT2548_LOCUS4108</name>
</gene>
<keyword evidence="5 7" id="KW-0472">Membrane</keyword>
<dbReference type="InterPro" id="IPR051223">
    <property type="entry name" value="Polycystin"/>
</dbReference>